<feature type="region of interest" description="Disordered" evidence="1">
    <location>
        <begin position="132"/>
        <end position="155"/>
    </location>
</feature>
<dbReference type="EMBL" id="ML977500">
    <property type="protein sequence ID" value="KAF2132486.1"/>
    <property type="molecule type" value="Genomic_DNA"/>
</dbReference>
<feature type="compositionally biased region" description="Acidic residues" evidence="1">
    <location>
        <begin position="82"/>
        <end position="102"/>
    </location>
</feature>
<reference evidence="2" key="1">
    <citation type="journal article" date="2020" name="Stud. Mycol.">
        <title>101 Dothideomycetes genomes: a test case for predicting lifestyles and emergence of pathogens.</title>
        <authorList>
            <person name="Haridas S."/>
            <person name="Albert R."/>
            <person name="Binder M."/>
            <person name="Bloem J."/>
            <person name="Labutti K."/>
            <person name="Salamov A."/>
            <person name="Andreopoulos B."/>
            <person name="Baker S."/>
            <person name="Barry K."/>
            <person name="Bills G."/>
            <person name="Bluhm B."/>
            <person name="Cannon C."/>
            <person name="Castanera R."/>
            <person name="Culley D."/>
            <person name="Daum C."/>
            <person name="Ezra D."/>
            <person name="Gonzalez J."/>
            <person name="Henrissat B."/>
            <person name="Kuo A."/>
            <person name="Liang C."/>
            <person name="Lipzen A."/>
            <person name="Lutzoni F."/>
            <person name="Magnuson J."/>
            <person name="Mondo S."/>
            <person name="Nolan M."/>
            <person name="Ohm R."/>
            <person name="Pangilinan J."/>
            <person name="Park H.-J."/>
            <person name="Ramirez L."/>
            <person name="Alfaro M."/>
            <person name="Sun H."/>
            <person name="Tritt A."/>
            <person name="Yoshinaga Y."/>
            <person name="Zwiers L.-H."/>
            <person name="Turgeon B."/>
            <person name="Goodwin S."/>
            <person name="Spatafora J."/>
            <person name="Crous P."/>
            <person name="Grigoriev I."/>
        </authorList>
    </citation>
    <scope>NUCLEOTIDE SEQUENCE</scope>
    <source>
        <strain evidence="2">CBS 119687</strain>
    </source>
</reference>
<accession>A0A6A6ALQ6</accession>
<keyword evidence="3" id="KW-1185">Reference proteome</keyword>
<dbReference type="Proteomes" id="UP000799771">
    <property type="component" value="Unassembled WGS sequence"/>
</dbReference>
<evidence type="ECO:0000313" key="3">
    <source>
        <dbReference type="Proteomes" id="UP000799771"/>
    </source>
</evidence>
<sequence length="226" mass="25370">MYQHDALRQDLLYRLRWNVFGPLRDIKVVEKPSGDSEGGTLSPLQDHPIASEFVGVPPCAQIRLEITECITKHNFDYTSELGSDDDEEEEDEKDSDEDEGDVEQGYQPPPPLIIRNSDDTPITIEQFFKDEIYSGPENNNDGPWLTDLGPRKETGNIPEGTDIYLQSATGHMYEDGLWVQVSLLVDGDYGLTKEALWSFQAKAYIPSLPPTHVPHSTEPNPLNPSV</sequence>
<evidence type="ECO:0000256" key="1">
    <source>
        <dbReference type="SAM" id="MobiDB-lite"/>
    </source>
</evidence>
<dbReference type="GeneID" id="54410540"/>
<dbReference type="RefSeq" id="XP_033526873.1">
    <property type="nucleotide sequence ID" value="XM_033670108.1"/>
</dbReference>
<gene>
    <name evidence="2" type="ORF">P153DRAFT_382110</name>
</gene>
<protein>
    <submittedName>
        <fullName evidence="2">Uncharacterized protein</fullName>
    </submittedName>
</protein>
<proteinExistence type="predicted"/>
<evidence type="ECO:0000313" key="2">
    <source>
        <dbReference type="EMBL" id="KAF2132486.1"/>
    </source>
</evidence>
<feature type="region of interest" description="Disordered" evidence="1">
    <location>
        <begin position="77"/>
        <end position="119"/>
    </location>
</feature>
<name>A0A6A6ALQ6_9PLEO</name>
<organism evidence="2 3">
    <name type="scientific">Dothidotthia symphoricarpi CBS 119687</name>
    <dbReference type="NCBI Taxonomy" id="1392245"/>
    <lineage>
        <taxon>Eukaryota</taxon>
        <taxon>Fungi</taxon>
        <taxon>Dikarya</taxon>
        <taxon>Ascomycota</taxon>
        <taxon>Pezizomycotina</taxon>
        <taxon>Dothideomycetes</taxon>
        <taxon>Pleosporomycetidae</taxon>
        <taxon>Pleosporales</taxon>
        <taxon>Dothidotthiaceae</taxon>
        <taxon>Dothidotthia</taxon>
    </lineage>
</organism>
<dbReference type="OrthoDB" id="3783451at2759"/>
<dbReference type="AlphaFoldDB" id="A0A6A6ALQ6"/>